<evidence type="ECO:0000313" key="4">
    <source>
        <dbReference type="Proteomes" id="UP000215196"/>
    </source>
</evidence>
<dbReference type="CDD" id="cd09618">
    <property type="entry name" value="CBM9_like_2"/>
    <property type="match status" value="1"/>
</dbReference>
<dbReference type="Pfam" id="PF06452">
    <property type="entry name" value="CBM9_1"/>
    <property type="match status" value="1"/>
</dbReference>
<evidence type="ECO:0000259" key="2">
    <source>
        <dbReference type="Pfam" id="PF19313"/>
    </source>
</evidence>
<dbReference type="SUPFAM" id="SSF49344">
    <property type="entry name" value="CBD9-like"/>
    <property type="match status" value="1"/>
</dbReference>
<reference evidence="3 4" key="1">
    <citation type="submission" date="2017-06" db="EMBL/GenBank/DDBJ databases">
        <authorList>
            <consortium name="Pathogen Informatics"/>
        </authorList>
    </citation>
    <scope>NUCLEOTIDE SEQUENCE [LARGE SCALE GENOMIC DNA]</scope>
    <source>
        <strain evidence="3 4">NCTC13490</strain>
    </source>
</reference>
<dbReference type="RefSeq" id="WP_095073557.1">
    <property type="nucleotide sequence ID" value="NZ_LT906465.1"/>
</dbReference>
<proteinExistence type="predicted"/>
<dbReference type="GO" id="GO:0030246">
    <property type="term" value="F:carbohydrate binding"/>
    <property type="evidence" value="ECO:0007669"/>
    <property type="project" value="InterPro"/>
</dbReference>
<evidence type="ECO:0000259" key="1">
    <source>
        <dbReference type="Pfam" id="PF06452"/>
    </source>
</evidence>
<dbReference type="KEGG" id="ctak:4412677_02434"/>
<keyword evidence="4" id="KW-1185">Reference proteome</keyword>
<dbReference type="InterPro" id="IPR045670">
    <property type="entry name" value="DUF5916"/>
</dbReference>
<feature type="domain" description="Carbohydrate-binding" evidence="1">
    <location>
        <begin position="44"/>
        <end position="198"/>
    </location>
</feature>
<name>A0A239XWU7_9FLAO</name>
<dbReference type="EMBL" id="LT906465">
    <property type="protein sequence ID" value="SNV50626.1"/>
    <property type="molecule type" value="Genomic_DNA"/>
</dbReference>
<dbReference type="Pfam" id="PF19313">
    <property type="entry name" value="DUF5916"/>
    <property type="match status" value="1"/>
</dbReference>
<accession>A0A239XWU7</accession>
<dbReference type="InterPro" id="IPR010502">
    <property type="entry name" value="Carb-bd_dom_fam9"/>
</dbReference>
<gene>
    <name evidence="3" type="ORF">SAMEA4412677_02434</name>
</gene>
<dbReference type="GO" id="GO:0004553">
    <property type="term" value="F:hydrolase activity, hydrolyzing O-glycosyl compounds"/>
    <property type="evidence" value="ECO:0007669"/>
    <property type="project" value="InterPro"/>
</dbReference>
<feature type="domain" description="DUF5916" evidence="2">
    <location>
        <begin position="237"/>
        <end position="804"/>
    </location>
</feature>
<sequence length="804" mass="92599">MKNRWLFLPIIIFHSLIFAQSSEGKDEITRKSINSIRISSSPKIDGILDDEVWQNAPIASDFIERNPNNGKPQPEQYKTTVKVLYDDTGIYFGAQINSPEPSKIAREMTERDNIANDDLLGITINGYNDKQQSLMFIVQASGVQADAKIVINNNDDFSWNAVWYSAVKLNDKGWATEIKIPYSELRFPKKDVQEWGINFFSQVRNIQTQYTWNFVDNKKGTFMTYDGILTGIENIKTPTRLSFLPYFSTYANHYDGKTTFNVNGGMDLKYGINDAFTLDMTLIPDFGQANFDNAVLNLGPFEQQYEENRSFFTEGTELFNKGNLFYSRRIGGSPTKYPNLTQNEEVVQFPEKVKLFNALKISGRTSKGLGIGFFNGITEKTYATIKNKNTGEMRDEVVEPWSNYNVFVLDQRFNENSSVSLVNTNVTRDGAFRDANVTALLGDIRNKKNTVNIFGHFKESVANDAKMIYGTEAAAGANKISGVHRYGASFNLKTKDYNINDLGYTGGNNKVAYHGNYSYRYLKPRGNLNNLNYNLNLTSVYRLEPYMYSSFEIHQNLQLTNKKFQNFGVGLLLQPSGQKDIFEPRTFGRHLNVPAMVNPWIFYNSDQRKKFSYGGYTEIYVYDAPGRIRYVSELNTRYRVSDRLSVGYEFDYDIQKNDQGFVGKNADQIFIGRRDINTFTNSIYSQYIFNDKMALSFNFRHYFSGVKYSKFSSLNLDGSLADSDYAKNNDGTYNFWNIDLRYSWWFAPGSQLTLLYRNATDSYLPLANQNFKKNFDYMFSQPMLNNLSLKVTYYLDYNRIKNWF</sequence>
<dbReference type="GO" id="GO:0016052">
    <property type="term" value="P:carbohydrate catabolic process"/>
    <property type="evidence" value="ECO:0007669"/>
    <property type="project" value="InterPro"/>
</dbReference>
<dbReference type="Gene3D" id="2.60.40.1190">
    <property type="match status" value="1"/>
</dbReference>
<organism evidence="3 4">
    <name type="scientific">Chryseobacterium taklimakanense</name>
    <dbReference type="NCBI Taxonomy" id="536441"/>
    <lineage>
        <taxon>Bacteria</taxon>
        <taxon>Pseudomonadati</taxon>
        <taxon>Bacteroidota</taxon>
        <taxon>Flavobacteriia</taxon>
        <taxon>Flavobacteriales</taxon>
        <taxon>Weeksellaceae</taxon>
        <taxon>Chryseobacterium group</taxon>
        <taxon>Chryseobacterium</taxon>
    </lineage>
</organism>
<evidence type="ECO:0000313" key="3">
    <source>
        <dbReference type="EMBL" id="SNV50626.1"/>
    </source>
</evidence>
<dbReference type="AlphaFoldDB" id="A0A239XWU7"/>
<protein>
    <submittedName>
        <fullName evidence="3">Domain of uncharacterized function (DUF1083)</fullName>
    </submittedName>
</protein>
<dbReference type="Proteomes" id="UP000215196">
    <property type="component" value="Chromosome 1"/>
</dbReference>